<evidence type="ECO:0000313" key="1">
    <source>
        <dbReference type="EMBL" id="UQC89043.1"/>
    </source>
</evidence>
<proteinExistence type="predicted"/>
<dbReference type="Proteomes" id="UP000830671">
    <property type="component" value="Chromosome 8"/>
</dbReference>
<reference evidence="1" key="1">
    <citation type="journal article" date="2021" name="Mol. Plant Microbe Interact.">
        <title>Complete Genome Sequence of the Plant-Pathogenic Fungus Colletotrichum lupini.</title>
        <authorList>
            <person name="Baroncelli R."/>
            <person name="Pensec F."/>
            <person name="Da Lio D."/>
            <person name="Boufleur T."/>
            <person name="Vicente I."/>
            <person name="Sarrocco S."/>
            <person name="Picot A."/>
            <person name="Baraldi E."/>
            <person name="Sukno S."/>
            <person name="Thon M."/>
            <person name="Le Floch G."/>
        </authorList>
    </citation>
    <scope>NUCLEOTIDE SEQUENCE</scope>
    <source>
        <strain evidence="1">IMI 504893</strain>
    </source>
</reference>
<organism evidence="1 2">
    <name type="scientific">Colletotrichum lupini</name>
    <dbReference type="NCBI Taxonomy" id="145971"/>
    <lineage>
        <taxon>Eukaryota</taxon>
        <taxon>Fungi</taxon>
        <taxon>Dikarya</taxon>
        <taxon>Ascomycota</taxon>
        <taxon>Pezizomycotina</taxon>
        <taxon>Sordariomycetes</taxon>
        <taxon>Hypocreomycetidae</taxon>
        <taxon>Glomerellales</taxon>
        <taxon>Glomerellaceae</taxon>
        <taxon>Colletotrichum</taxon>
        <taxon>Colletotrichum acutatum species complex</taxon>
    </lineage>
</organism>
<evidence type="ECO:0000313" key="2">
    <source>
        <dbReference type="Proteomes" id="UP000830671"/>
    </source>
</evidence>
<feature type="non-terminal residue" evidence="1">
    <location>
        <position position="1"/>
    </location>
</feature>
<gene>
    <name evidence="1" type="ORF">CLUP02_14571</name>
</gene>
<dbReference type="AlphaFoldDB" id="A0A9Q8T524"/>
<dbReference type="EMBL" id="CP019480">
    <property type="protein sequence ID" value="UQC89043.1"/>
    <property type="molecule type" value="Genomic_DNA"/>
</dbReference>
<dbReference type="RefSeq" id="XP_049150644.1">
    <property type="nucleotide sequence ID" value="XM_049293498.1"/>
</dbReference>
<dbReference type="KEGG" id="clup:CLUP02_14571"/>
<name>A0A9Q8T524_9PEZI</name>
<dbReference type="GeneID" id="73348508"/>
<sequence>IYFYILLLLAARAVLDIDYTVLIYGISRYLYCLGRLFF</sequence>
<accession>A0A9Q8T524</accession>
<protein>
    <submittedName>
        <fullName evidence="1">Uncharacterized protein</fullName>
    </submittedName>
</protein>
<keyword evidence="2" id="KW-1185">Reference proteome</keyword>